<dbReference type="Proteomes" id="UP000235619">
    <property type="component" value="Unassembled WGS sequence"/>
</dbReference>
<dbReference type="GO" id="GO:0046052">
    <property type="term" value="P:UTP catabolic process"/>
    <property type="evidence" value="ECO:0007669"/>
    <property type="project" value="TreeGrafter"/>
</dbReference>
<gene>
    <name evidence="6" type="ORF">C0169_03190</name>
</gene>
<dbReference type="InterPro" id="IPR004518">
    <property type="entry name" value="MazG-like_dom"/>
</dbReference>
<organism evidence="6 7">
    <name type="scientific">Thermodesulfobacterium geofontis</name>
    <dbReference type="NCBI Taxonomy" id="1295609"/>
    <lineage>
        <taxon>Bacteria</taxon>
        <taxon>Pseudomonadati</taxon>
        <taxon>Thermodesulfobacteriota</taxon>
        <taxon>Thermodesulfobacteria</taxon>
        <taxon>Thermodesulfobacteriales</taxon>
        <taxon>Thermodesulfobacteriaceae</taxon>
        <taxon>Thermodesulfobacterium</taxon>
    </lineage>
</organism>
<dbReference type="GO" id="GO:0047693">
    <property type="term" value="F:ATP diphosphatase activity"/>
    <property type="evidence" value="ECO:0007669"/>
    <property type="project" value="UniProtKB-EC"/>
</dbReference>
<evidence type="ECO:0000256" key="1">
    <source>
        <dbReference type="ARBA" id="ARBA00052141"/>
    </source>
</evidence>
<dbReference type="Gene3D" id="1.10.287.1080">
    <property type="entry name" value="MazG-like"/>
    <property type="match status" value="2"/>
</dbReference>
<dbReference type="FunFam" id="1.10.287.1080:FF:000001">
    <property type="entry name" value="Nucleoside triphosphate pyrophosphohydrolase"/>
    <property type="match status" value="1"/>
</dbReference>
<dbReference type="InterPro" id="IPR048011">
    <property type="entry name" value="NTP-PPase_MazG-like_C"/>
</dbReference>
<protein>
    <recommendedName>
        <fullName evidence="4">Nucleoside triphosphate pyrophosphohydrolase</fullName>
        <ecNumber evidence="3">3.6.1.8</ecNumber>
    </recommendedName>
</protein>
<proteinExistence type="inferred from homology"/>
<dbReference type="FunFam" id="1.10.287.1080:FF:000003">
    <property type="entry name" value="Nucleoside triphosphate pyrophosphohydrolase"/>
    <property type="match status" value="1"/>
</dbReference>
<dbReference type="CDD" id="cd11528">
    <property type="entry name" value="NTP-PPase_MazG_Nterm"/>
    <property type="match status" value="1"/>
</dbReference>
<dbReference type="InterPro" id="IPR011551">
    <property type="entry name" value="NTP_PyrPHydrolase_MazG"/>
</dbReference>
<accession>A0A2N7QF48</accession>
<evidence type="ECO:0000313" key="6">
    <source>
        <dbReference type="EMBL" id="PMP97387.1"/>
    </source>
</evidence>
<keyword evidence="6" id="KW-0378">Hydrolase</keyword>
<dbReference type="SUPFAM" id="SSF101386">
    <property type="entry name" value="all-alpha NTP pyrophosphatases"/>
    <property type="match status" value="2"/>
</dbReference>
<dbReference type="PANTHER" id="PTHR30522:SF0">
    <property type="entry name" value="NUCLEOSIDE TRIPHOSPHATE PYROPHOSPHOHYDROLASE"/>
    <property type="match status" value="1"/>
</dbReference>
<evidence type="ECO:0000313" key="7">
    <source>
        <dbReference type="Proteomes" id="UP000235619"/>
    </source>
</evidence>
<sequence>MKIEKEKADFYILWDIIKSLRSEKGCPWDKKQTPQTLKKYLIEETYEVLEAIDRENPEEIREELGDLLFLLLFIIYLYEEKKLFTLKDLLYLTSQKMIRRHPHVFGEEVVKDAEEVINKWQKIKEKEGKESSVLGNIPKSLPALQRAFRLGERAGRVGFDWEKGEEVLDKIKEEIEEIKRSLKDLSKEKLKEEIGDLLFSIANFSRKLDINPEEALKLALNKFENRFKLLEKEVEKRGLSFQKLSLKELDQIWEEIKESYESNNY</sequence>
<dbReference type="EMBL" id="PNJD01000189">
    <property type="protein sequence ID" value="PMP97387.1"/>
    <property type="molecule type" value="Genomic_DNA"/>
</dbReference>
<reference evidence="6 7" key="1">
    <citation type="submission" date="2018-01" db="EMBL/GenBank/DDBJ databases">
        <title>Metagenomic assembled genomes from two thermal pools in the Uzon Caldera, Kamchatka, Russia.</title>
        <authorList>
            <person name="Wilkins L."/>
            <person name="Ettinger C."/>
        </authorList>
    </citation>
    <scope>NUCLEOTIDE SEQUENCE [LARGE SCALE GENOMIC DNA]</scope>
    <source>
        <strain evidence="6">ARK-04</strain>
    </source>
</reference>
<dbReference type="GO" id="GO:0046047">
    <property type="term" value="P:TTP catabolic process"/>
    <property type="evidence" value="ECO:0007669"/>
    <property type="project" value="TreeGrafter"/>
</dbReference>
<dbReference type="EC" id="3.6.1.8" evidence="3"/>
<dbReference type="InterPro" id="IPR048015">
    <property type="entry name" value="NTP-PPase_MazG-like_N"/>
</dbReference>
<dbReference type="Pfam" id="PF03819">
    <property type="entry name" value="MazG"/>
    <property type="match status" value="2"/>
</dbReference>
<dbReference type="NCBIfam" id="TIGR00444">
    <property type="entry name" value="mazG"/>
    <property type="match status" value="1"/>
</dbReference>
<comment type="similarity">
    <text evidence="2">Belongs to the nucleoside triphosphate pyrophosphohydrolase family.</text>
</comment>
<comment type="caution">
    <text evidence="6">The sequence shown here is derived from an EMBL/GenBank/DDBJ whole genome shotgun (WGS) entry which is preliminary data.</text>
</comment>
<evidence type="ECO:0000256" key="3">
    <source>
        <dbReference type="ARBA" id="ARBA00066372"/>
    </source>
</evidence>
<feature type="domain" description="NTP pyrophosphohydrolase MazG-like" evidence="5">
    <location>
        <begin position="165"/>
        <end position="227"/>
    </location>
</feature>
<dbReference type="GO" id="GO:0046061">
    <property type="term" value="P:dATP catabolic process"/>
    <property type="evidence" value="ECO:0007669"/>
    <property type="project" value="TreeGrafter"/>
</dbReference>
<dbReference type="GO" id="GO:0006950">
    <property type="term" value="P:response to stress"/>
    <property type="evidence" value="ECO:0007669"/>
    <property type="project" value="UniProtKB-ARBA"/>
</dbReference>
<dbReference type="CDD" id="cd11529">
    <property type="entry name" value="NTP-PPase_MazG_Cterm"/>
    <property type="match status" value="1"/>
</dbReference>
<dbReference type="GO" id="GO:0046081">
    <property type="term" value="P:dUTP catabolic process"/>
    <property type="evidence" value="ECO:0007669"/>
    <property type="project" value="TreeGrafter"/>
</dbReference>
<name>A0A2N7QF48_9BACT</name>
<dbReference type="PANTHER" id="PTHR30522">
    <property type="entry name" value="NUCLEOSIDE TRIPHOSPHATE PYROPHOSPHOHYDROLASE"/>
    <property type="match status" value="1"/>
</dbReference>
<dbReference type="GO" id="GO:0046076">
    <property type="term" value="P:dTTP catabolic process"/>
    <property type="evidence" value="ECO:0007669"/>
    <property type="project" value="TreeGrafter"/>
</dbReference>
<comment type="catalytic activity">
    <reaction evidence="1">
        <text>ATP + H2O = AMP + diphosphate + H(+)</text>
        <dbReference type="Rhea" id="RHEA:14245"/>
        <dbReference type="ChEBI" id="CHEBI:15377"/>
        <dbReference type="ChEBI" id="CHEBI:15378"/>
        <dbReference type="ChEBI" id="CHEBI:30616"/>
        <dbReference type="ChEBI" id="CHEBI:33019"/>
        <dbReference type="ChEBI" id="CHEBI:456215"/>
        <dbReference type="EC" id="3.6.1.8"/>
    </reaction>
</comment>
<feature type="domain" description="NTP pyrophosphohydrolase MazG-like" evidence="5">
    <location>
        <begin position="32"/>
        <end position="105"/>
    </location>
</feature>
<evidence type="ECO:0000256" key="2">
    <source>
        <dbReference type="ARBA" id="ARBA00061115"/>
    </source>
</evidence>
<dbReference type="NCBIfam" id="NF007113">
    <property type="entry name" value="PRK09562.1"/>
    <property type="match status" value="1"/>
</dbReference>
<dbReference type="GO" id="GO:0006203">
    <property type="term" value="P:dGTP catabolic process"/>
    <property type="evidence" value="ECO:0007669"/>
    <property type="project" value="TreeGrafter"/>
</dbReference>
<dbReference type="AlphaFoldDB" id="A0A2N7QF48"/>
<evidence type="ECO:0000259" key="5">
    <source>
        <dbReference type="Pfam" id="PF03819"/>
    </source>
</evidence>
<evidence type="ECO:0000256" key="4">
    <source>
        <dbReference type="ARBA" id="ARBA00074799"/>
    </source>
</evidence>